<gene>
    <name evidence="10" type="ORF">Ahu01nite_030720</name>
</gene>
<keyword evidence="11" id="KW-1185">Reference proteome</keyword>
<evidence type="ECO:0000313" key="10">
    <source>
        <dbReference type="EMBL" id="GIE19970.1"/>
    </source>
</evidence>
<feature type="compositionally biased region" description="Gly residues" evidence="7">
    <location>
        <begin position="339"/>
        <end position="355"/>
    </location>
</feature>
<feature type="compositionally biased region" description="Gly residues" evidence="7">
    <location>
        <begin position="280"/>
        <end position="301"/>
    </location>
</feature>
<evidence type="ECO:0000259" key="9">
    <source>
        <dbReference type="Pfam" id="PF09335"/>
    </source>
</evidence>
<dbReference type="Proteomes" id="UP000603200">
    <property type="component" value="Unassembled WGS sequence"/>
</dbReference>
<evidence type="ECO:0000256" key="8">
    <source>
        <dbReference type="SAM" id="Phobius"/>
    </source>
</evidence>
<feature type="compositionally biased region" description="Low complexity" evidence="7">
    <location>
        <begin position="308"/>
        <end position="338"/>
    </location>
</feature>
<dbReference type="PANTHER" id="PTHR30353:SF0">
    <property type="entry name" value="TRANSMEMBRANE PROTEIN"/>
    <property type="match status" value="1"/>
</dbReference>
<evidence type="ECO:0000256" key="7">
    <source>
        <dbReference type="SAM" id="MobiDB-lite"/>
    </source>
</evidence>
<feature type="transmembrane region" description="Helical" evidence="8">
    <location>
        <begin position="50"/>
        <end position="66"/>
    </location>
</feature>
<dbReference type="Pfam" id="PF09335">
    <property type="entry name" value="VTT_dom"/>
    <property type="match status" value="1"/>
</dbReference>
<dbReference type="PANTHER" id="PTHR30353">
    <property type="entry name" value="INNER MEMBRANE PROTEIN DEDA-RELATED"/>
    <property type="match status" value="1"/>
</dbReference>
<comment type="subcellular location">
    <subcellularLocation>
        <location evidence="1">Cell membrane</location>
        <topology evidence="1">Multi-pass membrane protein</topology>
    </subcellularLocation>
</comment>
<dbReference type="EMBL" id="BOMN01000035">
    <property type="protein sequence ID" value="GIE19970.1"/>
    <property type="molecule type" value="Genomic_DNA"/>
</dbReference>
<evidence type="ECO:0000256" key="5">
    <source>
        <dbReference type="ARBA" id="ARBA00022989"/>
    </source>
</evidence>
<feature type="transmembrane region" description="Helical" evidence="8">
    <location>
        <begin position="197"/>
        <end position="215"/>
    </location>
</feature>
<feature type="compositionally biased region" description="Low complexity" evidence="7">
    <location>
        <begin position="356"/>
        <end position="366"/>
    </location>
</feature>
<organism evidence="10 11">
    <name type="scientific">Winogradskya humida</name>
    <dbReference type="NCBI Taxonomy" id="113566"/>
    <lineage>
        <taxon>Bacteria</taxon>
        <taxon>Bacillati</taxon>
        <taxon>Actinomycetota</taxon>
        <taxon>Actinomycetes</taxon>
        <taxon>Micromonosporales</taxon>
        <taxon>Micromonosporaceae</taxon>
        <taxon>Winogradskya</taxon>
    </lineage>
</organism>
<evidence type="ECO:0000256" key="6">
    <source>
        <dbReference type="ARBA" id="ARBA00023136"/>
    </source>
</evidence>
<feature type="region of interest" description="Disordered" evidence="7">
    <location>
        <begin position="261"/>
        <end position="415"/>
    </location>
</feature>
<evidence type="ECO:0000256" key="2">
    <source>
        <dbReference type="ARBA" id="ARBA00010792"/>
    </source>
</evidence>
<keyword evidence="3" id="KW-1003">Cell membrane</keyword>
<feature type="domain" description="VTT" evidence="9">
    <location>
        <begin position="45"/>
        <end position="180"/>
    </location>
</feature>
<keyword evidence="6 8" id="KW-0472">Membrane</keyword>
<reference evidence="10 11" key="1">
    <citation type="submission" date="2021-01" db="EMBL/GenBank/DDBJ databases">
        <title>Whole genome shotgun sequence of Actinoplanes humidus NBRC 14915.</title>
        <authorList>
            <person name="Komaki H."/>
            <person name="Tamura T."/>
        </authorList>
    </citation>
    <scope>NUCLEOTIDE SEQUENCE [LARGE SCALE GENOMIC DNA]</scope>
    <source>
        <strain evidence="10 11">NBRC 14915</strain>
    </source>
</reference>
<feature type="transmembrane region" description="Helical" evidence="8">
    <location>
        <begin position="72"/>
        <end position="97"/>
    </location>
</feature>
<evidence type="ECO:0000256" key="4">
    <source>
        <dbReference type="ARBA" id="ARBA00022692"/>
    </source>
</evidence>
<name>A0ABQ3ZN09_9ACTN</name>
<accession>A0ABQ3ZN09</accession>
<dbReference type="InterPro" id="IPR032816">
    <property type="entry name" value="VTT_dom"/>
</dbReference>
<dbReference type="InterPro" id="IPR032818">
    <property type="entry name" value="DedA-like"/>
</dbReference>
<keyword evidence="5 8" id="KW-1133">Transmembrane helix</keyword>
<comment type="caution">
    <text evidence="10">The sequence shown here is derived from an EMBL/GenBank/DDBJ whole genome shotgun (WGS) entry which is preliminary data.</text>
</comment>
<feature type="compositionally biased region" description="Low complexity" evidence="7">
    <location>
        <begin position="380"/>
        <end position="391"/>
    </location>
</feature>
<evidence type="ECO:0000256" key="1">
    <source>
        <dbReference type="ARBA" id="ARBA00004651"/>
    </source>
</evidence>
<comment type="similarity">
    <text evidence="2">Belongs to the DedA family.</text>
</comment>
<evidence type="ECO:0000313" key="11">
    <source>
        <dbReference type="Proteomes" id="UP000603200"/>
    </source>
</evidence>
<protein>
    <recommendedName>
        <fullName evidence="9">VTT domain-containing protein</fullName>
    </recommendedName>
</protein>
<sequence length="415" mass="44677">MELHALTEQLAFNPLNAKDLLQTFGLIGVWAILFAETGLLVGFFFPGDSLLFLAGVAASPVANAIFGDGTRISLAGLLIGAPVCAIAGAQLGHYLGARYGKRMFEKKDSKLFKREYVEKAEYYFEKFGPAKAVVLARFIPIVRTFLNPVAGTLGMPARQFFIWNVVGAILWCDGVLLIGYLLAQQIYDAIGDKIDHYILPVVFVIVLISILPILIEMLRERKAKKRAAAEGVPADEATPAAAIGVVAAATVAGLAEEFTDHHGNAGRQDFNQPESRQGFGQPGFGEQGFGQPGVGQPGVGQPGHAQTGYDAQPGYGQQGQPQQGYGQQQGYGPQDQGPQGYGQQGPGQQGPGQQGPGQQDYGQQDYGQGGYGPDSYGRYPQQDPQHDPQQQNGEPRPYGQQDEDEPRNHRPRHSA</sequence>
<feature type="transmembrane region" description="Helical" evidence="8">
    <location>
        <begin position="20"/>
        <end position="43"/>
    </location>
</feature>
<feature type="transmembrane region" description="Helical" evidence="8">
    <location>
        <begin position="160"/>
        <end position="182"/>
    </location>
</feature>
<keyword evidence="4 8" id="KW-0812">Transmembrane</keyword>
<evidence type="ECO:0000256" key="3">
    <source>
        <dbReference type="ARBA" id="ARBA00022475"/>
    </source>
</evidence>
<proteinExistence type="inferred from homology"/>